<dbReference type="AlphaFoldDB" id="A0A9E7EXT9"/>
<accession>A0A9E7EXT9</accession>
<dbReference type="OrthoDB" id="588615at2759"/>
<evidence type="ECO:0008006" key="12">
    <source>
        <dbReference type="Google" id="ProtNLM"/>
    </source>
</evidence>
<name>A0A9E7EXT9_9LILI</name>
<keyword evidence="6" id="KW-1015">Disulfide bond</keyword>
<evidence type="ECO:0000256" key="5">
    <source>
        <dbReference type="ARBA" id="ARBA00022807"/>
    </source>
</evidence>
<dbReference type="PRINTS" id="PR00705">
    <property type="entry name" value="PAPAIN"/>
</dbReference>
<organism evidence="10 11">
    <name type="scientific">Musa troglodytarum</name>
    <name type="common">fe'i banana</name>
    <dbReference type="NCBI Taxonomy" id="320322"/>
    <lineage>
        <taxon>Eukaryota</taxon>
        <taxon>Viridiplantae</taxon>
        <taxon>Streptophyta</taxon>
        <taxon>Embryophyta</taxon>
        <taxon>Tracheophyta</taxon>
        <taxon>Spermatophyta</taxon>
        <taxon>Magnoliopsida</taxon>
        <taxon>Liliopsida</taxon>
        <taxon>Zingiberales</taxon>
        <taxon>Musaceae</taxon>
        <taxon>Musa</taxon>
    </lineage>
</organism>
<dbReference type="SUPFAM" id="SSF54001">
    <property type="entry name" value="Cysteine proteinases"/>
    <property type="match status" value="1"/>
</dbReference>
<dbReference type="Proteomes" id="UP001055439">
    <property type="component" value="Chromosome 2"/>
</dbReference>
<gene>
    <name evidence="10" type="ORF">MUK42_28416</name>
</gene>
<keyword evidence="3 7" id="KW-0732">Signal</keyword>
<evidence type="ECO:0000313" key="10">
    <source>
        <dbReference type="EMBL" id="URD85990.1"/>
    </source>
</evidence>
<dbReference type="InterPro" id="IPR013201">
    <property type="entry name" value="Prot_inhib_I29"/>
</dbReference>
<evidence type="ECO:0000259" key="9">
    <source>
        <dbReference type="SMART" id="SM00848"/>
    </source>
</evidence>
<dbReference type="InterPro" id="IPR025660">
    <property type="entry name" value="Pept_his_AS"/>
</dbReference>
<dbReference type="InterPro" id="IPR039417">
    <property type="entry name" value="Peptidase_C1A_papain-like"/>
</dbReference>
<evidence type="ECO:0000256" key="4">
    <source>
        <dbReference type="ARBA" id="ARBA00022801"/>
    </source>
</evidence>
<dbReference type="PROSITE" id="PS00639">
    <property type="entry name" value="THIOL_PROTEASE_HIS"/>
    <property type="match status" value="1"/>
</dbReference>
<comment type="similarity">
    <text evidence="1">Belongs to the peptidase C1 family.</text>
</comment>
<evidence type="ECO:0000313" key="11">
    <source>
        <dbReference type="Proteomes" id="UP001055439"/>
    </source>
</evidence>
<feature type="domain" description="Peptidase C1A papain C-terminal" evidence="8">
    <location>
        <begin position="124"/>
        <end position="339"/>
    </location>
</feature>
<dbReference type="Pfam" id="PF08246">
    <property type="entry name" value="Inhibitor_I29"/>
    <property type="match status" value="1"/>
</dbReference>
<keyword evidence="2" id="KW-0645">Protease</keyword>
<dbReference type="InterPro" id="IPR013128">
    <property type="entry name" value="Peptidase_C1A"/>
</dbReference>
<evidence type="ECO:0000256" key="3">
    <source>
        <dbReference type="ARBA" id="ARBA00022729"/>
    </source>
</evidence>
<feature type="domain" description="Cathepsin propeptide inhibitor" evidence="9">
    <location>
        <begin position="37"/>
        <end position="94"/>
    </location>
</feature>
<dbReference type="SMART" id="SM00848">
    <property type="entry name" value="Inhibitor_I29"/>
    <property type="match status" value="1"/>
</dbReference>
<reference evidence="10" key="1">
    <citation type="submission" date="2022-05" db="EMBL/GenBank/DDBJ databases">
        <title>The Musa troglodytarum L. genome provides insights into the mechanism of non-climacteric behaviour and enrichment of carotenoids.</title>
        <authorList>
            <person name="Wang J."/>
        </authorList>
    </citation>
    <scope>NUCLEOTIDE SEQUENCE</scope>
    <source>
        <tissue evidence="10">Leaf</tissue>
    </source>
</reference>
<feature type="chain" id="PRO_5038986831" description="Cysteine protease" evidence="7">
    <location>
        <begin position="27"/>
        <end position="340"/>
    </location>
</feature>
<dbReference type="Pfam" id="PF00112">
    <property type="entry name" value="Peptidase_C1"/>
    <property type="match status" value="1"/>
</dbReference>
<dbReference type="SMART" id="SM00645">
    <property type="entry name" value="Pept_C1"/>
    <property type="match status" value="1"/>
</dbReference>
<dbReference type="Gene3D" id="3.90.70.10">
    <property type="entry name" value="Cysteine proteinases"/>
    <property type="match status" value="1"/>
</dbReference>
<evidence type="ECO:0000256" key="7">
    <source>
        <dbReference type="SAM" id="SignalP"/>
    </source>
</evidence>
<dbReference type="InterPro" id="IPR000668">
    <property type="entry name" value="Peptidase_C1A_C"/>
</dbReference>
<dbReference type="PROSITE" id="PS00139">
    <property type="entry name" value="THIOL_PROTEASE_CYS"/>
    <property type="match status" value="1"/>
</dbReference>
<feature type="signal peptide" evidence="7">
    <location>
        <begin position="1"/>
        <end position="26"/>
    </location>
</feature>
<dbReference type="GO" id="GO:0006508">
    <property type="term" value="P:proteolysis"/>
    <property type="evidence" value="ECO:0007669"/>
    <property type="project" value="UniProtKB-KW"/>
</dbReference>
<dbReference type="EMBL" id="CP097504">
    <property type="protein sequence ID" value="URD85990.1"/>
    <property type="molecule type" value="Genomic_DNA"/>
</dbReference>
<keyword evidence="5" id="KW-0788">Thiol protease</keyword>
<evidence type="ECO:0000256" key="6">
    <source>
        <dbReference type="ARBA" id="ARBA00023157"/>
    </source>
</evidence>
<evidence type="ECO:0000259" key="8">
    <source>
        <dbReference type="SMART" id="SM00645"/>
    </source>
</evidence>
<dbReference type="PROSITE" id="PS00640">
    <property type="entry name" value="THIOL_PROTEASE_ASN"/>
    <property type="match status" value="1"/>
</dbReference>
<dbReference type="InterPro" id="IPR025661">
    <property type="entry name" value="Pept_asp_AS"/>
</dbReference>
<dbReference type="CDD" id="cd02248">
    <property type="entry name" value="Peptidase_C1A"/>
    <property type="match status" value="1"/>
</dbReference>
<evidence type="ECO:0000256" key="1">
    <source>
        <dbReference type="ARBA" id="ARBA00008455"/>
    </source>
</evidence>
<keyword evidence="11" id="KW-1185">Reference proteome</keyword>
<proteinExistence type="inferred from homology"/>
<sequence>MASAFDLLLFFLVCSIFCSTWPTASGGVPDHAVVEKFERWMAKYGRAYKNMSEKSYRLGVFAKNLKYVDAFRKSGRRNYTIGLNQFADLTNEEFVATHTGLRRPNAASKPPASPCLYQNLTHGVPSSVDWRRRGAVSPVKDQGSCGSCWAFSSVAAIEGITKIKKRKLMDLSEQELVDCVSSNFGCGGGWMNNAFAFVVLTGGITTEAKYPYVGYQRGCDFEKLSHHAASIAGYQDVPANDEGALMAAVSHQPVSVAIDAGGLDFQLYTGGIFSGPCGTDLNHAVTVVGYGKDGRRIKYWIAKNSWSSNWGDHGYILMKKDVAAKEGLCGIAMAASYPTV</sequence>
<keyword evidence="4" id="KW-0378">Hydrolase</keyword>
<dbReference type="PANTHER" id="PTHR12411">
    <property type="entry name" value="CYSTEINE PROTEASE FAMILY C1-RELATED"/>
    <property type="match status" value="1"/>
</dbReference>
<dbReference type="FunFam" id="3.90.70.10:FF:000067">
    <property type="entry name" value="Senescence-specific cysteine protease"/>
    <property type="match status" value="1"/>
</dbReference>
<dbReference type="GO" id="GO:0008234">
    <property type="term" value="F:cysteine-type peptidase activity"/>
    <property type="evidence" value="ECO:0007669"/>
    <property type="project" value="UniProtKB-KW"/>
</dbReference>
<protein>
    <recommendedName>
        <fullName evidence="12">Cysteine protease</fullName>
    </recommendedName>
</protein>
<evidence type="ECO:0000256" key="2">
    <source>
        <dbReference type="ARBA" id="ARBA00022670"/>
    </source>
</evidence>
<dbReference type="InterPro" id="IPR038765">
    <property type="entry name" value="Papain-like_cys_pep_sf"/>
</dbReference>
<dbReference type="InterPro" id="IPR000169">
    <property type="entry name" value="Pept_cys_AS"/>
</dbReference>